<dbReference type="NCBIfam" id="TIGR00427">
    <property type="entry name" value="NAAT family transporter"/>
    <property type="match status" value="1"/>
</dbReference>
<reference evidence="8 9" key="1">
    <citation type="submission" date="2016-12" db="EMBL/GenBank/DDBJ databases">
        <authorList>
            <person name="Song W.-J."/>
            <person name="Kurnit D.M."/>
        </authorList>
    </citation>
    <scope>NUCLEOTIDE SEQUENCE [LARGE SCALE GENOMIC DNA]</scope>
    <source>
        <strain evidence="8 9">DSM 19599</strain>
    </source>
</reference>
<keyword evidence="9" id="KW-1185">Reference proteome</keyword>
<dbReference type="PANTHER" id="PTHR33508">
    <property type="entry name" value="UPF0056 MEMBRANE PROTEIN YHCE"/>
    <property type="match status" value="1"/>
</dbReference>
<dbReference type="RefSeq" id="WP_073627589.1">
    <property type="nucleotide sequence ID" value="NZ_FRXO01000003.1"/>
</dbReference>
<dbReference type="InterPro" id="IPR002771">
    <property type="entry name" value="Multi_antbiot-R_MarC"/>
</dbReference>
<proteinExistence type="inferred from homology"/>
<feature type="transmembrane region" description="Helical" evidence="7">
    <location>
        <begin position="149"/>
        <end position="173"/>
    </location>
</feature>
<name>A0A1M7ZHP7_9HYPH</name>
<dbReference type="OrthoDB" id="21094at2"/>
<sequence>MDLTISMKLFAALFAIMNPLVNLPIFLALTSDQTAAERRATATTTIIAVAVGSVVCSVLGAPLLAAFGIDVNHFRLAGGLIVLLIALSMLNGTENATHSGTQAEKATFSHAAHVAIYPMATPILLGPGSISTMIVFFQRAKDAGELPAYGLGLVGYLVFFAVCLITAPWLSQFLSTTVLSVTKRLMGMILAAIAMEMLSTALGAIFPAWLG</sequence>
<comment type="similarity">
    <text evidence="2 7">Belongs to the UPF0056 (MarC) family.</text>
</comment>
<feature type="transmembrane region" description="Helical" evidence="7">
    <location>
        <begin position="73"/>
        <end position="93"/>
    </location>
</feature>
<organism evidence="8 9">
    <name type="scientific">Pseudoxanthobacter soli DSM 19599</name>
    <dbReference type="NCBI Taxonomy" id="1123029"/>
    <lineage>
        <taxon>Bacteria</taxon>
        <taxon>Pseudomonadati</taxon>
        <taxon>Pseudomonadota</taxon>
        <taxon>Alphaproteobacteria</taxon>
        <taxon>Hyphomicrobiales</taxon>
        <taxon>Segnochrobactraceae</taxon>
        <taxon>Pseudoxanthobacter</taxon>
    </lineage>
</organism>
<dbReference type="EMBL" id="FRXO01000003">
    <property type="protein sequence ID" value="SHO64397.1"/>
    <property type="molecule type" value="Genomic_DNA"/>
</dbReference>
<keyword evidence="4 7" id="KW-0812">Transmembrane</keyword>
<evidence type="ECO:0000313" key="9">
    <source>
        <dbReference type="Proteomes" id="UP000186406"/>
    </source>
</evidence>
<dbReference type="GO" id="GO:0005886">
    <property type="term" value="C:plasma membrane"/>
    <property type="evidence" value="ECO:0007669"/>
    <property type="project" value="UniProtKB-SubCell"/>
</dbReference>
<dbReference type="PANTHER" id="PTHR33508:SF1">
    <property type="entry name" value="UPF0056 MEMBRANE PROTEIN YHCE"/>
    <property type="match status" value="1"/>
</dbReference>
<evidence type="ECO:0000256" key="4">
    <source>
        <dbReference type="ARBA" id="ARBA00022692"/>
    </source>
</evidence>
<dbReference type="Proteomes" id="UP000186406">
    <property type="component" value="Unassembled WGS sequence"/>
</dbReference>
<evidence type="ECO:0000256" key="2">
    <source>
        <dbReference type="ARBA" id="ARBA00009784"/>
    </source>
</evidence>
<feature type="transmembrane region" description="Helical" evidence="7">
    <location>
        <begin position="185"/>
        <end position="210"/>
    </location>
</feature>
<evidence type="ECO:0000256" key="6">
    <source>
        <dbReference type="ARBA" id="ARBA00023136"/>
    </source>
</evidence>
<evidence type="ECO:0000256" key="7">
    <source>
        <dbReference type="RuleBase" id="RU362048"/>
    </source>
</evidence>
<keyword evidence="6 7" id="KW-0472">Membrane</keyword>
<comment type="subcellular location">
    <subcellularLocation>
        <location evidence="1 7">Cell membrane</location>
        <topology evidence="1 7">Multi-pass membrane protein</topology>
    </subcellularLocation>
</comment>
<feature type="transmembrane region" description="Helical" evidence="7">
    <location>
        <begin position="6"/>
        <end position="29"/>
    </location>
</feature>
<dbReference type="Pfam" id="PF01914">
    <property type="entry name" value="MarC"/>
    <property type="match status" value="1"/>
</dbReference>
<evidence type="ECO:0000256" key="1">
    <source>
        <dbReference type="ARBA" id="ARBA00004651"/>
    </source>
</evidence>
<feature type="transmembrane region" description="Helical" evidence="7">
    <location>
        <begin position="41"/>
        <end position="67"/>
    </location>
</feature>
<feature type="transmembrane region" description="Helical" evidence="7">
    <location>
        <begin position="114"/>
        <end position="137"/>
    </location>
</feature>
<keyword evidence="5 7" id="KW-1133">Transmembrane helix</keyword>
<evidence type="ECO:0000313" key="8">
    <source>
        <dbReference type="EMBL" id="SHO64397.1"/>
    </source>
</evidence>
<accession>A0A1M7ZHP7</accession>
<gene>
    <name evidence="8" type="ORF">SAMN02745172_01695</name>
</gene>
<protein>
    <recommendedName>
        <fullName evidence="7">UPF0056 membrane protein</fullName>
    </recommendedName>
</protein>
<keyword evidence="3" id="KW-1003">Cell membrane</keyword>
<evidence type="ECO:0000256" key="5">
    <source>
        <dbReference type="ARBA" id="ARBA00022989"/>
    </source>
</evidence>
<dbReference type="AlphaFoldDB" id="A0A1M7ZHP7"/>
<evidence type="ECO:0000256" key="3">
    <source>
        <dbReference type="ARBA" id="ARBA00022475"/>
    </source>
</evidence>